<comment type="caution">
    <text evidence="1">The sequence shown here is derived from an EMBL/GenBank/DDBJ whole genome shotgun (WGS) entry which is preliminary data.</text>
</comment>
<gene>
    <name evidence="1" type="ORF">HGM15179_011335</name>
</gene>
<keyword evidence="2" id="KW-1185">Reference proteome</keyword>
<name>A0A8K1LJC0_9PASS</name>
<evidence type="ECO:0000313" key="1">
    <source>
        <dbReference type="EMBL" id="TRZ15753.1"/>
    </source>
</evidence>
<reference evidence="1" key="1">
    <citation type="submission" date="2019-04" db="EMBL/GenBank/DDBJ databases">
        <title>Genome assembly of Zosterops borbonicus 15179.</title>
        <authorList>
            <person name="Leroy T."/>
            <person name="Anselmetti Y."/>
            <person name="Tilak M.-K."/>
            <person name="Nabholz B."/>
        </authorList>
    </citation>
    <scope>NUCLEOTIDE SEQUENCE</scope>
    <source>
        <strain evidence="1">HGM_15179</strain>
        <tissue evidence="1">Muscle</tissue>
    </source>
</reference>
<proteinExistence type="predicted"/>
<dbReference type="OrthoDB" id="416454at2759"/>
<sequence>MTCNDEYVYDYYSREDIQVTHLVDKGPSCGCVYLDFSKDFDTISHSTLLEKLAAHSLDSNYFKLQRNALVAVDGEVLGGECRDRDICHPPQSLTPVNMELSDSWTVKANIQAQD</sequence>
<accession>A0A8K1LJC0</accession>
<dbReference type="Proteomes" id="UP000796761">
    <property type="component" value="Unassembled WGS sequence"/>
</dbReference>
<organism evidence="1 2">
    <name type="scientific">Zosterops borbonicus</name>
    <dbReference type="NCBI Taxonomy" id="364589"/>
    <lineage>
        <taxon>Eukaryota</taxon>
        <taxon>Metazoa</taxon>
        <taxon>Chordata</taxon>
        <taxon>Craniata</taxon>
        <taxon>Vertebrata</taxon>
        <taxon>Euteleostomi</taxon>
        <taxon>Archelosauria</taxon>
        <taxon>Archosauria</taxon>
        <taxon>Dinosauria</taxon>
        <taxon>Saurischia</taxon>
        <taxon>Theropoda</taxon>
        <taxon>Coelurosauria</taxon>
        <taxon>Aves</taxon>
        <taxon>Neognathae</taxon>
        <taxon>Neoaves</taxon>
        <taxon>Telluraves</taxon>
        <taxon>Australaves</taxon>
        <taxon>Passeriformes</taxon>
        <taxon>Sylvioidea</taxon>
        <taxon>Zosteropidae</taxon>
        <taxon>Zosterops</taxon>
    </lineage>
</organism>
<evidence type="ECO:0000313" key="2">
    <source>
        <dbReference type="Proteomes" id="UP000796761"/>
    </source>
</evidence>
<evidence type="ECO:0008006" key="3">
    <source>
        <dbReference type="Google" id="ProtNLM"/>
    </source>
</evidence>
<protein>
    <recommendedName>
        <fullName evidence="3">Reverse transcriptase domain-containing protein</fullName>
    </recommendedName>
</protein>
<dbReference type="EMBL" id="SWJQ01000353">
    <property type="protein sequence ID" value="TRZ15753.1"/>
    <property type="molecule type" value="Genomic_DNA"/>
</dbReference>
<dbReference type="AlphaFoldDB" id="A0A8K1LJC0"/>